<gene>
    <name evidence="1" type="ORF">ALC53_08383</name>
</gene>
<evidence type="ECO:0000313" key="2">
    <source>
        <dbReference type="Proteomes" id="UP000078540"/>
    </source>
</evidence>
<reference evidence="1 2" key="1">
    <citation type="submission" date="2015-09" db="EMBL/GenBank/DDBJ databases">
        <title>Atta colombica WGS genome.</title>
        <authorList>
            <person name="Nygaard S."/>
            <person name="Hu H."/>
            <person name="Boomsma J."/>
            <person name="Zhang G."/>
        </authorList>
    </citation>
    <scope>NUCLEOTIDE SEQUENCE [LARGE SCALE GENOMIC DNA]</scope>
    <source>
        <strain evidence="1">Treedump-2</strain>
        <tissue evidence="1">Whole body</tissue>
    </source>
</reference>
<feature type="non-terminal residue" evidence="1">
    <location>
        <position position="1"/>
    </location>
</feature>
<organism evidence="1 2">
    <name type="scientific">Atta colombica</name>
    <dbReference type="NCBI Taxonomy" id="520822"/>
    <lineage>
        <taxon>Eukaryota</taxon>
        <taxon>Metazoa</taxon>
        <taxon>Ecdysozoa</taxon>
        <taxon>Arthropoda</taxon>
        <taxon>Hexapoda</taxon>
        <taxon>Insecta</taxon>
        <taxon>Pterygota</taxon>
        <taxon>Neoptera</taxon>
        <taxon>Endopterygota</taxon>
        <taxon>Hymenoptera</taxon>
        <taxon>Apocrita</taxon>
        <taxon>Aculeata</taxon>
        <taxon>Formicoidea</taxon>
        <taxon>Formicidae</taxon>
        <taxon>Myrmicinae</taxon>
        <taxon>Atta</taxon>
    </lineage>
</organism>
<sequence length="63" mass="6971">KFVIDATVTSSQFEAEVRSFECTACAKIFFSSIIDTCSTLRICKSGRKSARVHRADHQVSNDA</sequence>
<protein>
    <submittedName>
        <fullName evidence="1">Uncharacterized protein</fullName>
    </submittedName>
</protein>
<name>A0A195B9X8_9HYME</name>
<accession>A0A195B9X8</accession>
<keyword evidence="2" id="KW-1185">Reference proteome</keyword>
<dbReference type="Proteomes" id="UP000078540">
    <property type="component" value="Unassembled WGS sequence"/>
</dbReference>
<proteinExistence type="predicted"/>
<dbReference type="AlphaFoldDB" id="A0A195B9X8"/>
<evidence type="ECO:0000313" key="1">
    <source>
        <dbReference type="EMBL" id="KYM81042.1"/>
    </source>
</evidence>
<dbReference type="EMBL" id="KQ976542">
    <property type="protein sequence ID" value="KYM81042.1"/>
    <property type="molecule type" value="Genomic_DNA"/>
</dbReference>